<keyword evidence="4" id="KW-0808">Transferase</keyword>
<dbReference type="InterPro" id="IPR014030">
    <property type="entry name" value="Ketoacyl_synth_N"/>
</dbReference>
<evidence type="ECO:0000313" key="6">
    <source>
        <dbReference type="EMBL" id="PSR80133.1"/>
    </source>
</evidence>
<dbReference type="InterPro" id="IPR020841">
    <property type="entry name" value="PKS_Beta-ketoAc_synthase_dom"/>
</dbReference>
<keyword evidence="1" id="KW-0596">Phosphopantetheine</keyword>
<protein>
    <submittedName>
        <fullName evidence="6">Thiolase-like protein</fullName>
    </submittedName>
</protein>
<dbReference type="InParanoid" id="A0A2T2ZZK5"/>
<proteinExistence type="inferred from homology"/>
<dbReference type="InterPro" id="IPR014031">
    <property type="entry name" value="Ketoacyl_synth_C"/>
</dbReference>
<dbReference type="InterPro" id="IPR050091">
    <property type="entry name" value="PKS_NRPS_Biosynth_Enz"/>
</dbReference>
<evidence type="ECO:0000313" key="7">
    <source>
        <dbReference type="Proteomes" id="UP000241462"/>
    </source>
</evidence>
<evidence type="ECO:0000256" key="2">
    <source>
        <dbReference type="ARBA" id="ARBA00022553"/>
    </source>
</evidence>
<dbReference type="AlphaFoldDB" id="A0A2T2ZZK5"/>
<dbReference type="GO" id="GO:0004312">
    <property type="term" value="F:fatty acid synthase activity"/>
    <property type="evidence" value="ECO:0007669"/>
    <property type="project" value="TreeGrafter"/>
</dbReference>
<dbReference type="PROSITE" id="PS52004">
    <property type="entry name" value="KS3_2"/>
    <property type="match status" value="1"/>
</dbReference>
<dbReference type="Proteomes" id="UP000241462">
    <property type="component" value="Unassembled WGS sequence"/>
</dbReference>
<dbReference type="EMBL" id="KZ678541">
    <property type="protein sequence ID" value="PSR80133.1"/>
    <property type="molecule type" value="Genomic_DNA"/>
</dbReference>
<name>A0A2T2ZZK5_9PEZI</name>
<evidence type="ECO:0000256" key="3">
    <source>
        <dbReference type="ARBA" id="ARBA00023002"/>
    </source>
</evidence>
<gene>
    <name evidence="6" type="ORF">BD289DRAFT_491163</name>
</gene>
<dbReference type="GO" id="GO:0006633">
    <property type="term" value="P:fatty acid biosynthetic process"/>
    <property type="evidence" value="ECO:0007669"/>
    <property type="project" value="TreeGrafter"/>
</dbReference>
<dbReference type="OrthoDB" id="329835at2759"/>
<keyword evidence="3" id="KW-0560">Oxidoreductase</keyword>
<dbReference type="InterPro" id="IPR036291">
    <property type="entry name" value="NAD(P)-bd_dom_sf"/>
</dbReference>
<dbReference type="Pfam" id="PF00109">
    <property type="entry name" value="ketoacyl-synt"/>
    <property type="match status" value="1"/>
</dbReference>
<dbReference type="PANTHER" id="PTHR43775">
    <property type="entry name" value="FATTY ACID SYNTHASE"/>
    <property type="match status" value="1"/>
</dbReference>
<dbReference type="GO" id="GO:0016491">
    <property type="term" value="F:oxidoreductase activity"/>
    <property type="evidence" value="ECO:0007669"/>
    <property type="project" value="UniProtKB-KW"/>
</dbReference>
<dbReference type="Gene3D" id="3.40.50.720">
    <property type="entry name" value="NAD(P)-binding Rossmann-like Domain"/>
    <property type="match status" value="2"/>
</dbReference>
<dbReference type="STRING" id="2025994.A0A2T2ZZK5"/>
<feature type="domain" description="Ketosynthase family 3 (KS3)" evidence="5">
    <location>
        <begin position="396"/>
        <end position="776"/>
    </location>
</feature>
<dbReference type="InterPro" id="IPR057326">
    <property type="entry name" value="KR_dom"/>
</dbReference>
<accession>A0A2T2ZZK5</accession>
<dbReference type="SMART" id="SM00825">
    <property type="entry name" value="PKS_KS"/>
    <property type="match status" value="1"/>
</dbReference>
<organism evidence="6 7">
    <name type="scientific">Coniella lustricola</name>
    <dbReference type="NCBI Taxonomy" id="2025994"/>
    <lineage>
        <taxon>Eukaryota</taxon>
        <taxon>Fungi</taxon>
        <taxon>Dikarya</taxon>
        <taxon>Ascomycota</taxon>
        <taxon>Pezizomycotina</taxon>
        <taxon>Sordariomycetes</taxon>
        <taxon>Sordariomycetidae</taxon>
        <taxon>Diaporthales</taxon>
        <taxon>Schizoparmaceae</taxon>
        <taxon>Coniella</taxon>
    </lineage>
</organism>
<dbReference type="InterPro" id="IPR013968">
    <property type="entry name" value="PKS_KR"/>
</dbReference>
<comment type="similarity">
    <text evidence="4">Belongs to the thiolase-like superfamily. Beta-ketoacyl-ACP synthases family.</text>
</comment>
<sequence>MAYHYAVLLLHHIYWTPAPLRQKPLSFDKVVLLNTNTKVDRIYSIYGQQLAGIGIETYIIRNISEIDSILSFTTILVHVPQQPTAKSDIPATAEASYASLISAAQFIFKRDDFSGLFIKDQSFFPLHAIQYTQGFNVIKISNGVAHTAILQPIYNEPGATKQLQFVSSGSYIITGGTGGMGIEIAVWIVHRGARNLILISRSGLQTVTPKDEASVRRTDTLNTRISELKKLKQYNTAEIGHILGPKITSSLNLNALFPPKTLDFFILASSVGQLFGFPGQLSYSPANAFLDEMASYRRRQGDNATSIQWSSWYGVGIMAQSKAATRHILKGMHARGFEGISKEEAFLAWDILAHLNLDTVAVVRAAEIEIDEPPRHPILRDITLRRSQSKSNSYPKNAIAVIGMACRTAAGDTAEDLWRAIRDRSSMEREINEGRFPGKAQLKKTLYSNFITHTQSFNHSFFKKSKREAAALDPHQRILLETTYHTLKAAGLLGGNAPKEAETHKKSGKRQITGYFISINAPDYSINLAYHPASPYTGFGILRSFIAGRLMAIHQAYRAIQAGEYTQAVAGGVNLITNTVLFKALRAGGFLNDDRAYKTFDKNAGGYCRSKAVGVVMLKPLESALHDGDDIQGVLLATGNNQNLNYTSITNPVLESQVFLYKDVLSRAAVKAHNISYIEAHGTGTRAGDPVKVAGIRQVLGGYQRKTILHIGAVKPNIRHSEGASGVISLIKVLLMIKHDDLRLALVNSYSASGNNTAAIPIFISAASKSSLAKYCLSLGLKIENIPPKIVASLAFSLSTKQNRRLSHAFATTVSSYNGQNRNTVPSVRSLYNTSIVFRSHLQHCNEVIRSLSLPSLFPAALDGLEGESDLYLRHAIIFAIQYSSGIS</sequence>
<dbReference type="PANTHER" id="PTHR43775:SF21">
    <property type="entry name" value="NON-REDUCING POLYKETIDE SYNTHASE AUSA-RELATED"/>
    <property type="match status" value="1"/>
</dbReference>
<dbReference type="SMART" id="SM00822">
    <property type="entry name" value="PKS_KR"/>
    <property type="match status" value="1"/>
</dbReference>
<dbReference type="SUPFAM" id="SSF51735">
    <property type="entry name" value="NAD(P)-binding Rossmann-fold domains"/>
    <property type="match status" value="1"/>
</dbReference>
<evidence type="ECO:0000256" key="4">
    <source>
        <dbReference type="RuleBase" id="RU003694"/>
    </source>
</evidence>
<reference evidence="6 7" key="1">
    <citation type="journal article" date="2018" name="Mycol. Prog.">
        <title>Coniella lustricola, a new species from submerged detritus.</title>
        <authorList>
            <person name="Raudabaugh D.B."/>
            <person name="Iturriaga T."/>
            <person name="Carver A."/>
            <person name="Mondo S."/>
            <person name="Pangilinan J."/>
            <person name="Lipzen A."/>
            <person name="He G."/>
            <person name="Amirebrahimi M."/>
            <person name="Grigoriev I.V."/>
            <person name="Miller A.N."/>
        </authorList>
    </citation>
    <scope>NUCLEOTIDE SEQUENCE [LARGE SCALE GENOMIC DNA]</scope>
    <source>
        <strain evidence="6 7">B22-T-1</strain>
    </source>
</reference>
<dbReference type="SUPFAM" id="SSF53901">
    <property type="entry name" value="Thiolase-like"/>
    <property type="match status" value="1"/>
</dbReference>
<dbReference type="GO" id="GO:0044550">
    <property type="term" value="P:secondary metabolite biosynthetic process"/>
    <property type="evidence" value="ECO:0007669"/>
    <property type="project" value="TreeGrafter"/>
</dbReference>
<keyword evidence="2" id="KW-0597">Phosphoprotein</keyword>
<dbReference type="CDD" id="cd00833">
    <property type="entry name" value="PKS"/>
    <property type="match status" value="1"/>
</dbReference>
<dbReference type="Pfam" id="PF08659">
    <property type="entry name" value="KR"/>
    <property type="match status" value="2"/>
</dbReference>
<keyword evidence="7" id="KW-1185">Reference proteome</keyword>
<evidence type="ECO:0000256" key="1">
    <source>
        <dbReference type="ARBA" id="ARBA00022450"/>
    </source>
</evidence>
<dbReference type="Pfam" id="PF02801">
    <property type="entry name" value="Ketoacyl-synt_C"/>
    <property type="match status" value="1"/>
</dbReference>
<dbReference type="InterPro" id="IPR016039">
    <property type="entry name" value="Thiolase-like"/>
</dbReference>
<dbReference type="Gene3D" id="3.40.47.10">
    <property type="match status" value="2"/>
</dbReference>
<evidence type="ECO:0000259" key="5">
    <source>
        <dbReference type="PROSITE" id="PS52004"/>
    </source>
</evidence>